<dbReference type="NCBIfam" id="NF047581">
    <property type="entry name" value="gp105_phage_fam"/>
    <property type="match status" value="1"/>
</dbReference>
<evidence type="ECO:0000313" key="2">
    <source>
        <dbReference type="Proteomes" id="UP000006034"/>
    </source>
</evidence>
<accession>E5Y6P8</accession>
<comment type="caution">
    <text evidence="1">The sequence shown here is derived from an EMBL/GenBank/DDBJ whole genome shotgun (WGS) entry which is preliminary data.</text>
</comment>
<dbReference type="EMBL" id="ADCP02000001">
    <property type="protein sequence ID" value="EFV44324.1"/>
    <property type="molecule type" value="Genomic_DNA"/>
</dbReference>
<dbReference type="HOGENOM" id="CLU_148035_0_0_7"/>
<dbReference type="InterPro" id="IPR021695">
    <property type="entry name" value="Phage_KPP10_Orf10"/>
</dbReference>
<dbReference type="STRING" id="563192.HMPREF0179_01861"/>
<evidence type="ECO:0008006" key="3">
    <source>
        <dbReference type="Google" id="ProtNLM"/>
    </source>
</evidence>
<reference evidence="1 2" key="1">
    <citation type="submission" date="2010-10" db="EMBL/GenBank/DDBJ databases">
        <authorList>
            <consortium name="The Broad Institute Genome Sequencing Platform"/>
            <person name="Ward D."/>
            <person name="Earl A."/>
            <person name="Feldgarden M."/>
            <person name="Young S.K."/>
            <person name="Gargeya S."/>
            <person name="Zeng Q."/>
            <person name="Alvarado L."/>
            <person name="Berlin A."/>
            <person name="Bochicchio J."/>
            <person name="Chapman S.B."/>
            <person name="Chen Z."/>
            <person name="Freedman E."/>
            <person name="Gellesch M."/>
            <person name="Goldberg J."/>
            <person name="Griggs A."/>
            <person name="Gujja S."/>
            <person name="Heilman E."/>
            <person name="Heiman D."/>
            <person name="Howarth C."/>
            <person name="Mehta T."/>
            <person name="Neiman D."/>
            <person name="Pearson M."/>
            <person name="Roberts A."/>
            <person name="Saif S."/>
            <person name="Shea T."/>
            <person name="Shenoy N."/>
            <person name="Sisk P."/>
            <person name="Stolte C."/>
            <person name="Sykes S."/>
            <person name="White J."/>
            <person name="Yandava C."/>
            <person name="Allen-Vercoe E."/>
            <person name="Sibley C."/>
            <person name="Ambrose C.E."/>
            <person name="Strauss J."/>
            <person name="Daigneault M."/>
            <person name="Haas B."/>
            <person name="Nusbaum C."/>
            <person name="Birren B."/>
        </authorList>
    </citation>
    <scope>NUCLEOTIDE SEQUENCE [LARGE SCALE GENOMIC DNA]</scope>
    <source>
        <strain evidence="1 2">3_1_6</strain>
    </source>
</reference>
<dbReference type="Pfam" id="PF11681">
    <property type="entry name" value="Phage_Tube_PhiTE"/>
    <property type="match status" value="1"/>
</dbReference>
<organism evidence="1 2">
    <name type="scientific">Bilophila wadsworthia (strain 3_1_6)</name>
    <dbReference type="NCBI Taxonomy" id="563192"/>
    <lineage>
        <taxon>Bacteria</taxon>
        <taxon>Pseudomonadati</taxon>
        <taxon>Thermodesulfobacteriota</taxon>
        <taxon>Desulfovibrionia</taxon>
        <taxon>Desulfovibrionales</taxon>
        <taxon>Desulfovibrionaceae</taxon>
        <taxon>Bilophila</taxon>
    </lineage>
</organism>
<keyword evidence="2" id="KW-1185">Reference proteome</keyword>
<dbReference type="AlphaFoldDB" id="E5Y6P8"/>
<sequence>MGHSYSFLDVQASIYGPGGNVSLAGDEAGVEQGGITVTPAGERSKMTVGADGSVMHSLLGDKSGTVSVKLLKTSSVNAALQIMYNLQTTTGAQHGMNTIVIRDVARGDVITCQNCAFAKQPAITYGTDAGAVEWTFNAGSISFLLGM</sequence>
<dbReference type="GeneID" id="78084130"/>
<dbReference type="eggNOG" id="ENOG50302GH">
    <property type="taxonomic scope" value="Bacteria"/>
</dbReference>
<reference evidence="1 2" key="2">
    <citation type="submission" date="2013-04" db="EMBL/GenBank/DDBJ databases">
        <title>The Genome Sequence of Bilophila wadsworthia 3_1_6.</title>
        <authorList>
            <consortium name="The Broad Institute Genomics Platform"/>
            <person name="Earl A."/>
            <person name="Ward D."/>
            <person name="Feldgarden M."/>
            <person name="Gevers D."/>
            <person name="Sibley C."/>
            <person name="Strauss J."/>
            <person name="Allen-Vercoe E."/>
            <person name="Walker B."/>
            <person name="Young S."/>
            <person name="Zeng Q."/>
            <person name="Gargeya S."/>
            <person name="Fitzgerald M."/>
            <person name="Haas B."/>
            <person name="Abouelleil A."/>
            <person name="Allen A.W."/>
            <person name="Alvarado L."/>
            <person name="Arachchi H.M."/>
            <person name="Berlin A.M."/>
            <person name="Chapman S.B."/>
            <person name="Gainer-Dewar J."/>
            <person name="Goldberg J."/>
            <person name="Griggs A."/>
            <person name="Gujja S."/>
            <person name="Hansen M."/>
            <person name="Howarth C."/>
            <person name="Imamovic A."/>
            <person name="Ireland A."/>
            <person name="Larimer J."/>
            <person name="McCowan C."/>
            <person name="Murphy C."/>
            <person name="Pearson M."/>
            <person name="Poon T.W."/>
            <person name="Priest M."/>
            <person name="Roberts A."/>
            <person name="Saif S."/>
            <person name="Shea T."/>
            <person name="Sisk P."/>
            <person name="Sykes S."/>
            <person name="Wortman J."/>
            <person name="Nusbaum C."/>
            <person name="Birren B."/>
        </authorList>
    </citation>
    <scope>NUCLEOTIDE SEQUENCE [LARGE SCALE GENOMIC DNA]</scope>
    <source>
        <strain evidence="1 2">3_1_6</strain>
    </source>
</reference>
<dbReference type="OrthoDB" id="5465433at2"/>
<dbReference type="Proteomes" id="UP000006034">
    <property type="component" value="Unassembled WGS sequence"/>
</dbReference>
<protein>
    <recommendedName>
        <fullName evidence="3">DUF3277 domain-containing protein</fullName>
    </recommendedName>
</protein>
<name>E5Y6P8_BILW3</name>
<gene>
    <name evidence="1" type="ORF">HMPREF0179_01861</name>
</gene>
<proteinExistence type="predicted"/>
<dbReference type="RefSeq" id="WP_005027516.1">
    <property type="nucleotide sequence ID" value="NZ_KE150238.1"/>
</dbReference>
<evidence type="ECO:0000313" key="1">
    <source>
        <dbReference type="EMBL" id="EFV44324.1"/>
    </source>
</evidence>